<dbReference type="Pfam" id="PF07690">
    <property type="entry name" value="MFS_1"/>
    <property type="match status" value="1"/>
</dbReference>
<evidence type="ECO:0000313" key="8">
    <source>
        <dbReference type="EMBL" id="NJP16898.1"/>
    </source>
</evidence>
<evidence type="ECO:0000256" key="2">
    <source>
        <dbReference type="ARBA" id="ARBA00022448"/>
    </source>
</evidence>
<dbReference type="InterPro" id="IPR011701">
    <property type="entry name" value="MFS"/>
</dbReference>
<dbReference type="Gene3D" id="1.20.1250.20">
    <property type="entry name" value="MFS general substrate transporter like domains"/>
    <property type="match status" value="1"/>
</dbReference>
<keyword evidence="4 7" id="KW-0812">Transmembrane</keyword>
<feature type="transmembrane region" description="Helical" evidence="7">
    <location>
        <begin position="351"/>
        <end position="370"/>
    </location>
</feature>
<sequence>MTVSLYEAQPAGRHAAAPEGGLLRRVYAPRACDALAYSMATYAMPLVVLASTGSASLTGLAFALEWIPRVAAFGVAGALVDRSGAAIVCFLASLTRAVLVAGAAVALVLVPPGTLATVLVMVLAAVTGALTQFSFIANEAVGAIASRHSDGPTHKVQSVLIGIDQTATLIGPALGGVLLLIGPTWMLACLSLLSFLSAGLALQTPSTPLRGTRQGASRPGGGLREGWQTLRSLPPLRRLVAGLACSNLMLGLLQSASPVLVEHRFGRSPAAAGVLWSVTAAATLVAVACCRAALDRLGLWGVGIISSTVAAAACLAVSEAPSYSGYTALVSLFVAADGGLTIVLRTVRSQVIPPAAFGTTLSLTILLLLLPYPLAGIVLAVTPADHLTDALRACAVLQAVALLVTFLRLRNDPALQRVPQGLEAAGRETGEEVPEGAGR</sequence>
<evidence type="ECO:0000313" key="9">
    <source>
        <dbReference type="Proteomes" id="UP000635996"/>
    </source>
</evidence>
<keyword evidence="2" id="KW-0813">Transport</keyword>
<feature type="transmembrane region" description="Helical" evidence="7">
    <location>
        <begin position="269"/>
        <end position="290"/>
    </location>
</feature>
<dbReference type="PANTHER" id="PTHR23513">
    <property type="entry name" value="INTEGRAL MEMBRANE EFFLUX PROTEIN-RELATED"/>
    <property type="match status" value="1"/>
</dbReference>
<keyword evidence="5 7" id="KW-1133">Transmembrane helix</keyword>
<dbReference type="InterPro" id="IPR036259">
    <property type="entry name" value="MFS_trans_sf"/>
</dbReference>
<evidence type="ECO:0000256" key="3">
    <source>
        <dbReference type="ARBA" id="ARBA00022475"/>
    </source>
</evidence>
<evidence type="ECO:0000256" key="6">
    <source>
        <dbReference type="ARBA" id="ARBA00023136"/>
    </source>
</evidence>
<comment type="caution">
    <text evidence="8">The sequence shown here is derived from an EMBL/GenBank/DDBJ whole genome shotgun (WGS) entry which is preliminary data.</text>
</comment>
<gene>
    <name evidence="8" type="ORF">HCJ95_22120</name>
</gene>
<feature type="transmembrane region" description="Helical" evidence="7">
    <location>
        <begin position="42"/>
        <end position="64"/>
    </location>
</feature>
<feature type="transmembrane region" description="Helical" evidence="7">
    <location>
        <begin position="85"/>
        <end position="109"/>
    </location>
</feature>
<dbReference type="RefSeq" id="WP_125500759.1">
    <property type="nucleotide sequence ID" value="NZ_BMVZ01000016.1"/>
</dbReference>
<feature type="transmembrane region" description="Helical" evidence="7">
    <location>
        <begin position="297"/>
        <end position="318"/>
    </location>
</feature>
<organism evidence="8 9">
    <name type="scientific">Streptomyces thermoviolaceus subsp. thermoviolaceus</name>
    <dbReference type="NCBI Taxonomy" id="66860"/>
    <lineage>
        <taxon>Bacteria</taxon>
        <taxon>Bacillati</taxon>
        <taxon>Actinomycetota</taxon>
        <taxon>Actinomycetes</taxon>
        <taxon>Kitasatosporales</taxon>
        <taxon>Streptomycetaceae</taxon>
        <taxon>Streptomyces</taxon>
    </lineage>
</organism>
<comment type="subcellular location">
    <subcellularLocation>
        <location evidence="1">Cell inner membrane</location>
        <topology evidence="1">Multi-pass membrane protein</topology>
    </subcellularLocation>
</comment>
<dbReference type="Proteomes" id="UP000635996">
    <property type="component" value="Unassembled WGS sequence"/>
</dbReference>
<proteinExistence type="predicted"/>
<evidence type="ECO:0000256" key="1">
    <source>
        <dbReference type="ARBA" id="ARBA00004429"/>
    </source>
</evidence>
<evidence type="ECO:0000256" key="4">
    <source>
        <dbReference type="ARBA" id="ARBA00022692"/>
    </source>
</evidence>
<protein>
    <submittedName>
        <fullName evidence="8">MFS transporter</fullName>
    </submittedName>
</protein>
<reference evidence="8 9" key="1">
    <citation type="submission" date="2020-03" db="EMBL/GenBank/DDBJ databases">
        <title>WGS of actinomycetes isolated from Thailand.</title>
        <authorList>
            <person name="Thawai C."/>
        </authorList>
    </citation>
    <scope>NUCLEOTIDE SEQUENCE [LARGE SCALE GENOMIC DNA]</scope>
    <source>
        <strain evidence="8 9">NBRC 13905</strain>
    </source>
</reference>
<dbReference type="PANTHER" id="PTHR23513:SF9">
    <property type="entry name" value="ENTEROBACTIN EXPORTER ENTS"/>
    <property type="match status" value="1"/>
</dbReference>
<evidence type="ECO:0000256" key="7">
    <source>
        <dbReference type="SAM" id="Phobius"/>
    </source>
</evidence>
<accession>A0ABX0Z0V5</accession>
<feature type="transmembrane region" description="Helical" evidence="7">
    <location>
        <begin position="390"/>
        <end position="409"/>
    </location>
</feature>
<dbReference type="EMBL" id="JAATEL010000029">
    <property type="protein sequence ID" value="NJP16898.1"/>
    <property type="molecule type" value="Genomic_DNA"/>
</dbReference>
<feature type="transmembrane region" description="Helical" evidence="7">
    <location>
        <begin position="324"/>
        <end position="344"/>
    </location>
</feature>
<dbReference type="SUPFAM" id="SSF103473">
    <property type="entry name" value="MFS general substrate transporter"/>
    <property type="match status" value="1"/>
</dbReference>
<feature type="transmembrane region" description="Helical" evidence="7">
    <location>
        <begin position="115"/>
        <end position="137"/>
    </location>
</feature>
<name>A0ABX0Z0V5_STRTL</name>
<keyword evidence="9" id="KW-1185">Reference proteome</keyword>
<feature type="transmembrane region" description="Helical" evidence="7">
    <location>
        <begin position="185"/>
        <end position="203"/>
    </location>
</feature>
<keyword evidence="3" id="KW-1003">Cell membrane</keyword>
<evidence type="ECO:0000256" key="5">
    <source>
        <dbReference type="ARBA" id="ARBA00022989"/>
    </source>
</evidence>
<keyword evidence="6 7" id="KW-0472">Membrane</keyword>